<protein>
    <submittedName>
        <fullName evidence="1">Uncharacterized protein</fullName>
    </submittedName>
</protein>
<name>X1PUP0_9ZZZZ</name>
<evidence type="ECO:0000313" key="1">
    <source>
        <dbReference type="EMBL" id="GAI34584.1"/>
    </source>
</evidence>
<reference evidence="1" key="1">
    <citation type="journal article" date="2014" name="Front. Microbiol.">
        <title>High frequency of phylogenetically diverse reductive dehalogenase-homologous genes in deep subseafloor sedimentary metagenomes.</title>
        <authorList>
            <person name="Kawai M."/>
            <person name="Futagami T."/>
            <person name="Toyoda A."/>
            <person name="Takaki Y."/>
            <person name="Nishi S."/>
            <person name="Hori S."/>
            <person name="Arai W."/>
            <person name="Tsubouchi T."/>
            <person name="Morono Y."/>
            <person name="Uchiyama I."/>
            <person name="Ito T."/>
            <person name="Fujiyama A."/>
            <person name="Inagaki F."/>
            <person name="Takami H."/>
        </authorList>
    </citation>
    <scope>NUCLEOTIDE SEQUENCE</scope>
    <source>
        <strain evidence="1">Expedition CK06-06</strain>
    </source>
</reference>
<comment type="caution">
    <text evidence="1">The sequence shown here is derived from an EMBL/GenBank/DDBJ whole genome shotgun (WGS) entry which is preliminary data.</text>
</comment>
<dbReference type="EMBL" id="BARV01024560">
    <property type="protein sequence ID" value="GAI34584.1"/>
    <property type="molecule type" value="Genomic_DNA"/>
</dbReference>
<accession>X1PUP0</accession>
<organism evidence="1">
    <name type="scientific">marine sediment metagenome</name>
    <dbReference type="NCBI Taxonomy" id="412755"/>
    <lineage>
        <taxon>unclassified sequences</taxon>
        <taxon>metagenomes</taxon>
        <taxon>ecological metagenomes</taxon>
    </lineage>
</organism>
<sequence>MPYRKSTLRKMPPVTRKYAKLLGDLESVLRKGKNLVSELSRIEFESQALAHAKERGAITEERR</sequence>
<proteinExistence type="predicted"/>
<gene>
    <name evidence="1" type="ORF">S06H3_40066</name>
</gene>
<dbReference type="AlphaFoldDB" id="X1PUP0"/>